<dbReference type="InterPro" id="IPR028458">
    <property type="entry name" value="Twinfilin"/>
</dbReference>
<dbReference type="SUPFAM" id="SSF55753">
    <property type="entry name" value="Actin depolymerizing proteins"/>
    <property type="match status" value="2"/>
</dbReference>
<dbReference type="EMBL" id="CDMZ01004263">
    <property type="protein sequence ID" value="CEM49218.1"/>
    <property type="molecule type" value="Genomic_DNA"/>
</dbReference>
<dbReference type="InterPro" id="IPR002108">
    <property type="entry name" value="ADF-H"/>
</dbReference>
<dbReference type="Pfam" id="PF00241">
    <property type="entry name" value="Cofilin_ADF"/>
    <property type="match status" value="2"/>
</dbReference>
<evidence type="ECO:0000256" key="7">
    <source>
        <dbReference type="ARBA" id="ARBA00038532"/>
    </source>
</evidence>
<feature type="domain" description="ADF-H" evidence="9">
    <location>
        <begin position="174"/>
        <end position="300"/>
    </location>
</feature>
<evidence type="ECO:0000256" key="3">
    <source>
        <dbReference type="ARBA" id="ARBA00022490"/>
    </source>
</evidence>
<dbReference type="GO" id="GO:0030042">
    <property type="term" value="P:actin filament depolymerization"/>
    <property type="evidence" value="ECO:0007669"/>
    <property type="project" value="TreeGrafter"/>
</dbReference>
<accession>A0A0G4HXJ5</accession>
<dbReference type="PROSITE" id="PS51263">
    <property type="entry name" value="ADF_H"/>
    <property type="match status" value="2"/>
</dbReference>
<dbReference type="PANTHER" id="PTHR13759:SF1">
    <property type="entry name" value="TWINFILIN"/>
    <property type="match status" value="1"/>
</dbReference>
<reference evidence="10" key="1">
    <citation type="submission" date="2014-11" db="EMBL/GenBank/DDBJ databases">
        <authorList>
            <person name="Otto D Thomas"/>
            <person name="Naeem Raeece"/>
        </authorList>
    </citation>
    <scope>NUCLEOTIDE SEQUENCE</scope>
</reference>
<keyword evidence="5" id="KW-0009">Actin-binding</keyword>
<dbReference type="CDD" id="cd11285">
    <property type="entry name" value="ADF_Twf-N_like"/>
    <property type="match status" value="1"/>
</dbReference>
<proteinExistence type="inferred from homology"/>
<dbReference type="GO" id="GO:0005884">
    <property type="term" value="C:actin filament"/>
    <property type="evidence" value="ECO:0007669"/>
    <property type="project" value="TreeGrafter"/>
</dbReference>
<comment type="subcellular location">
    <subcellularLocation>
        <location evidence="1">Cytoplasm</location>
        <location evidence="1">Cytoskeleton</location>
    </subcellularLocation>
</comment>
<evidence type="ECO:0000256" key="2">
    <source>
        <dbReference type="ARBA" id="ARBA00009557"/>
    </source>
</evidence>
<dbReference type="GO" id="GO:0005737">
    <property type="term" value="C:cytoplasm"/>
    <property type="evidence" value="ECO:0007669"/>
    <property type="project" value="TreeGrafter"/>
</dbReference>
<keyword evidence="6" id="KW-0206">Cytoskeleton</keyword>
<name>A0A0G4HXJ5_9ALVE</name>
<evidence type="ECO:0000259" key="9">
    <source>
        <dbReference type="PROSITE" id="PS51263"/>
    </source>
</evidence>
<dbReference type="GO" id="GO:0051016">
    <property type="term" value="P:barbed-end actin filament capping"/>
    <property type="evidence" value="ECO:0007669"/>
    <property type="project" value="TreeGrafter"/>
</dbReference>
<evidence type="ECO:0000256" key="8">
    <source>
        <dbReference type="SAM" id="MobiDB-lite"/>
    </source>
</evidence>
<comment type="subunit">
    <text evidence="7">Interacts with G-actin; ADP-actin form.</text>
</comment>
<dbReference type="AlphaFoldDB" id="A0A0G4HXJ5"/>
<protein>
    <recommendedName>
        <fullName evidence="9">ADF-H domain-containing protein</fullName>
    </recommendedName>
</protein>
<keyword evidence="4" id="KW-0677">Repeat</keyword>
<feature type="region of interest" description="Disordered" evidence="8">
    <location>
        <begin position="311"/>
        <end position="335"/>
    </location>
</feature>
<gene>
    <name evidence="10" type="ORF">Cvel_33130</name>
</gene>
<keyword evidence="3" id="KW-0963">Cytoplasm</keyword>
<dbReference type="InterPro" id="IPR029006">
    <property type="entry name" value="ADF-H/Gelsolin-like_dom_sf"/>
</dbReference>
<comment type="similarity">
    <text evidence="2">Belongs to the actin-binding proteins ADF family. Twinfilin subfamily.</text>
</comment>
<feature type="domain" description="ADF-H" evidence="9">
    <location>
        <begin position="2"/>
        <end position="137"/>
    </location>
</feature>
<organism evidence="10">
    <name type="scientific">Chromera velia CCMP2878</name>
    <dbReference type="NCBI Taxonomy" id="1169474"/>
    <lineage>
        <taxon>Eukaryota</taxon>
        <taxon>Sar</taxon>
        <taxon>Alveolata</taxon>
        <taxon>Colpodellida</taxon>
        <taxon>Chromeraceae</taxon>
        <taxon>Chromera</taxon>
    </lineage>
</organism>
<evidence type="ECO:0000313" key="10">
    <source>
        <dbReference type="EMBL" id="CEM49218.1"/>
    </source>
</evidence>
<dbReference type="Gene3D" id="3.40.20.10">
    <property type="entry name" value="Severin"/>
    <property type="match status" value="2"/>
</dbReference>
<evidence type="ECO:0000256" key="4">
    <source>
        <dbReference type="ARBA" id="ARBA00022737"/>
    </source>
</evidence>
<dbReference type="GO" id="GO:0051015">
    <property type="term" value="F:actin filament binding"/>
    <property type="evidence" value="ECO:0007669"/>
    <property type="project" value="TreeGrafter"/>
</dbReference>
<dbReference type="SMART" id="SM00102">
    <property type="entry name" value="ADF"/>
    <property type="match status" value="2"/>
</dbReference>
<dbReference type="PANTHER" id="PTHR13759">
    <property type="entry name" value="TWINFILIN"/>
    <property type="match status" value="1"/>
</dbReference>
<dbReference type="VEuPathDB" id="CryptoDB:Cvel_33130"/>
<sequence>MQQNFAMDKALRHELNASKTAENNIRAIKVLIQKETLMAEGVMESGSSLETDFEGCQSFLDPDAPCYVLLRVDGSGSTPQWVLVAWVPDKAPPKLKLLYAAARDCLRGQLGNAFFVRDFFVSEKKDMNYHTWKDSLRVNGDDWQAAALSPEESLVREEQCATRNESVQQLCIPQMPVAFHQNLLEQVKAFKNKEFPTLMMRLDDKTQTFTGNKMSAQTPSELARRLDVNEPRYYMLRQRDKACLVMSSLEGSTLPAKFLYAACKNSLVAFLKSQGVNIYKTVDIRKAEDLTDAAIQDEALPPLSVGQVFSHAVPRPPVSSGASGEDRDRARSAGQRSAVAAKAAAAGDWEALGLGGDVEFL</sequence>
<dbReference type="GO" id="GO:0003785">
    <property type="term" value="F:actin monomer binding"/>
    <property type="evidence" value="ECO:0007669"/>
    <property type="project" value="TreeGrafter"/>
</dbReference>
<dbReference type="PhylomeDB" id="A0A0G4HXJ5"/>
<evidence type="ECO:0000256" key="1">
    <source>
        <dbReference type="ARBA" id="ARBA00004245"/>
    </source>
</evidence>
<evidence type="ECO:0000256" key="6">
    <source>
        <dbReference type="ARBA" id="ARBA00023212"/>
    </source>
</evidence>
<evidence type="ECO:0000256" key="5">
    <source>
        <dbReference type="ARBA" id="ARBA00023203"/>
    </source>
</evidence>